<dbReference type="AlphaFoldDB" id="A0A1V9ZLM4"/>
<dbReference type="InterPro" id="IPR001683">
    <property type="entry name" value="PX_dom"/>
</dbReference>
<protein>
    <recommendedName>
        <fullName evidence="1">PX domain-containing protein</fullName>
    </recommendedName>
</protein>
<accession>A0A1V9ZLM4</accession>
<dbReference type="EMBL" id="JNBR01000077">
    <property type="protein sequence ID" value="OQR98883.1"/>
    <property type="molecule type" value="Genomic_DNA"/>
</dbReference>
<feature type="domain" description="PX" evidence="1">
    <location>
        <begin position="18"/>
        <end position="167"/>
    </location>
</feature>
<proteinExistence type="predicted"/>
<comment type="caution">
    <text evidence="2">The sequence shown here is derived from an EMBL/GenBank/DDBJ whole genome shotgun (WGS) entry which is preliminary data.</text>
</comment>
<dbReference type="CDD" id="cd06093">
    <property type="entry name" value="PX_domain"/>
    <property type="match status" value="1"/>
</dbReference>
<dbReference type="SUPFAM" id="SSF64268">
    <property type="entry name" value="PX domain"/>
    <property type="match status" value="1"/>
</dbReference>
<organism evidence="2 3">
    <name type="scientific">Achlya hypogyna</name>
    <name type="common">Oomycete</name>
    <name type="synonym">Protoachlya hypogyna</name>
    <dbReference type="NCBI Taxonomy" id="1202772"/>
    <lineage>
        <taxon>Eukaryota</taxon>
        <taxon>Sar</taxon>
        <taxon>Stramenopiles</taxon>
        <taxon>Oomycota</taxon>
        <taxon>Saprolegniomycetes</taxon>
        <taxon>Saprolegniales</taxon>
        <taxon>Achlyaceae</taxon>
        <taxon>Achlya</taxon>
    </lineage>
</organism>
<dbReference type="Gene3D" id="3.30.1520.10">
    <property type="entry name" value="Phox-like domain"/>
    <property type="match status" value="1"/>
</dbReference>
<dbReference type="GO" id="GO:0035091">
    <property type="term" value="F:phosphatidylinositol binding"/>
    <property type="evidence" value="ECO:0007669"/>
    <property type="project" value="InterPro"/>
</dbReference>
<sequence>MLERFNLGGHFPIAPVATMSLATLRSSVIDARREGGHTEYAIKVQLSIDDESIVIYRRYSAFVQLQKFVLRHLKEGNCCSGGKCLLESFLKSLFETEFPNANFLSKNSKSVVQDRVYFLNDFLMRMQETMAKCPPRIIQRCETEGCKVSKLLKSFLGAVAVNPAHYE</sequence>
<keyword evidence="3" id="KW-1185">Reference proteome</keyword>
<reference evidence="2 3" key="1">
    <citation type="journal article" date="2014" name="Genome Biol. Evol.">
        <title>The secreted proteins of Achlya hypogyna and Thraustotheca clavata identify the ancestral oomycete secretome and reveal gene acquisitions by horizontal gene transfer.</title>
        <authorList>
            <person name="Misner I."/>
            <person name="Blouin N."/>
            <person name="Leonard G."/>
            <person name="Richards T.A."/>
            <person name="Lane C.E."/>
        </authorList>
    </citation>
    <scope>NUCLEOTIDE SEQUENCE [LARGE SCALE GENOMIC DNA]</scope>
    <source>
        <strain evidence="2 3">ATCC 48635</strain>
    </source>
</reference>
<dbReference type="InterPro" id="IPR036871">
    <property type="entry name" value="PX_dom_sf"/>
</dbReference>
<name>A0A1V9ZLM4_ACHHY</name>
<evidence type="ECO:0000313" key="2">
    <source>
        <dbReference type="EMBL" id="OQR98883.1"/>
    </source>
</evidence>
<evidence type="ECO:0000313" key="3">
    <source>
        <dbReference type="Proteomes" id="UP000243579"/>
    </source>
</evidence>
<dbReference type="OrthoDB" id="152587at2759"/>
<evidence type="ECO:0000259" key="1">
    <source>
        <dbReference type="PROSITE" id="PS50195"/>
    </source>
</evidence>
<gene>
    <name evidence="2" type="ORF">ACHHYP_07624</name>
</gene>
<dbReference type="PROSITE" id="PS50195">
    <property type="entry name" value="PX"/>
    <property type="match status" value="1"/>
</dbReference>
<dbReference type="Proteomes" id="UP000243579">
    <property type="component" value="Unassembled WGS sequence"/>
</dbReference>